<proteinExistence type="inferred from homology"/>
<evidence type="ECO:0000256" key="10">
    <source>
        <dbReference type="SAM" id="Phobius"/>
    </source>
</evidence>
<evidence type="ECO:0000256" key="5">
    <source>
        <dbReference type="ARBA" id="ARBA00022989"/>
    </source>
</evidence>
<evidence type="ECO:0000256" key="2">
    <source>
        <dbReference type="ARBA" id="ARBA00022448"/>
    </source>
</evidence>
<keyword evidence="4 9" id="KW-0812">Transmembrane</keyword>
<feature type="transmembrane region" description="Helical" evidence="10">
    <location>
        <begin position="58"/>
        <end position="80"/>
    </location>
</feature>
<dbReference type="EMBL" id="JAERTY010000003">
    <property type="protein sequence ID" value="MBL1408303.1"/>
    <property type="molecule type" value="Genomic_DNA"/>
</dbReference>
<evidence type="ECO:0000256" key="1">
    <source>
        <dbReference type="ARBA" id="ARBA00004651"/>
    </source>
</evidence>
<dbReference type="Gene3D" id="1.10.3730.20">
    <property type="match status" value="1"/>
</dbReference>
<dbReference type="PANTHER" id="PTHR30561:SF0">
    <property type="entry name" value="GUANIDINIUM EXPORTER"/>
    <property type="match status" value="1"/>
</dbReference>
<keyword evidence="6 10" id="KW-0472">Membrane</keyword>
<dbReference type="Pfam" id="PF00893">
    <property type="entry name" value="Multi_Drug_Res"/>
    <property type="match status" value="1"/>
</dbReference>
<dbReference type="InterPro" id="IPR045324">
    <property type="entry name" value="Small_multidrug_res"/>
</dbReference>
<comment type="subcellular location">
    <subcellularLocation>
        <location evidence="1 9">Cell membrane</location>
        <topology evidence="1 9">Multi-pass membrane protein</topology>
    </subcellularLocation>
</comment>
<protein>
    <recommendedName>
        <fullName evidence="8">Guanidinium exporter</fullName>
    </recommendedName>
</protein>
<accession>A0ABS1R0W3</accession>
<evidence type="ECO:0000256" key="6">
    <source>
        <dbReference type="ARBA" id="ARBA00023136"/>
    </source>
</evidence>
<sequence length="105" mass="10885">MNWIALIAAGIFEIGWPLGLKMAQSGEGNKVGWILLAIVSMAISGSLLFYAQKAIPIGTAYAVWTGLGAVGTLLVGITFFGDSASVFRLLSAVLIVAGIVGLKVF</sequence>
<evidence type="ECO:0000256" key="3">
    <source>
        <dbReference type="ARBA" id="ARBA00022475"/>
    </source>
</evidence>
<comment type="similarity">
    <text evidence="7">Belongs to the drug/metabolite transporter (DMT) superfamily. Small multidrug resistance (SMR) (TC 2.A.7.1) family. Gdx/SugE subfamily.</text>
</comment>
<evidence type="ECO:0000256" key="4">
    <source>
        <dbReference type="ARBA" id="ARBA00022692"/>
    </source>
</evidence>
<reference evidence="11 12" key="1">
    <citation type="submission" date="2021-01" db="EMBL/GenBank/DDBJ databases">
        <title>C459-1 draft genome sequence.</title>
        <authorList>
            <person name="Zhang X.-F."/>
        </authorList>
    </citation>
    <scope>NUCLEOTIDE SEQUENCE [LARGE SCALE GENOMIC DNA]</scope>
    <source>
        <strain evidence="12">C459-1</strain>
    </source>
</reference>
<gene>
    <name evidence="11" type="ORF">JKG61_06015</name>
</gene>
<keyword evidence="12" id="KW-1185">Reference proteome</keyword>
<evidence type="ECO:0000313" key="11">
    <source>
        <dbReference type="EMBL" id="MBL1408303.1"/>
    </source>
</evidence>
<dbReference type="Proteomes" id="UP000625283">
    <property type="component" value="Unassembled WGS sequence"/>
</dbReference>
<keyword evidence="5 10" id="KW-1133">Transmembrane helix</keyword>
<dbReference type="InterPro" id="IPR000390">
    <property type="entry name" value="Small_drug/metabolite_transptr"/>
</dbReference>
<comment type="caution">
    <text evidence="11">The sequence shown here is derived from an EMBL/GenBank/DDBJ whole genome shotgun (WGS) entry which is preliminary data.</text>
</comment>
<organism evidence="11 12">
    <name type="scientific">Sphingobacterium faecale</name>
    <dbReference type="NCBI Taxonomy" id="2803775"/>
    <lineage>
        <taxon>Bacteria</taxon>
        <taxon>Pseudomonadati</taxon>
        <taxon>Bacteroidota</taxon>
        <taxon>Sphingobacteriia</taxon>
        <taxon>Sphingobacteriales</taxon>
        <taxon>Sphingobacteriaceae</taxon>
        <taxon>Sphingobacterium</taxon>
    </lineage>
</organism>
<name>A0ABS1R0W3_9SPHI</name>
<dbReference type="RefSeq" id="WP_202102081.1">
    <property type="nucleotide sequence ID" value="NZ_JAERTY010000003.1"/>
</dbReference>
<evidence type="ECO:0000256" key="8">
    <source>
        <dbReference type="ARBA" id="ARBA00039168"/>
    </source>
</evidence>
<keyword evidence="3" id="KW-1003">Cell membrane</keyword>
<feature type="transmembrane region" description="Helical" evidence="10">
    <location>
        <begin position="86"/>
        <end position="104"/>
    </location>
</feature>
<keyword evidence="2" id="KW-0813">Transport</keyword>
<dbReference type="InterPro" id="IPR037185">
    <property type="entry name" value="EmrE-like"/>
</dbReference>
<evidence type="ECO:0000256" key="9">
    <source>
        <dbReference type="RuleBase" id="RU003942"/>
    </source>
</evidence>
<evidence type="ECO:0000313" key="12">
    <source>
        <dbReference type="Proteomes" id="UP000625283"/>
    </source>
</evidence>
<evidence type="ECO:0000256" key="7">
    <source>
        <dbReference type="ARBA" id="ARBA00038151"/>
    </source>
</evidence>
<feature type="transmembrane region" description="Helical" evidence="10">
    <location>
        <begin position="33"/>
        <end position="51"/>
    </location>
</feature>
<dbReference type="PANTHER" id="PTHR30561">
    <property type="entry name" value="SMR FAMILY PROTON-DEPENDENT DRUG EFFLUX TRANSPORTER SUGE"/>
    <property type="match status" value="1"/>
</dbReference>
<dbReference type="SUPFAM" id="SSF103481">
    <property type="entry name" value="Multidrug resistance efflux transporter EmrE"/>
    <property type="match status" value="1"/>
</dbReference>